<dbReference type="PANTHER" id="PTHR43046:SF14">
    <property type="entry name" value="MUTT_NUDIX FAMILY PROTEIN"/>
    <property type="match status" value="1"/>
</dbReference>
<dbReference type="InterPro" id="IPR000086">
    <property type="entry name" value="NUDIX_hydrolase_dom"/>
</dbReference>
<dbReference type="Proteomes" id="UP000321606">
    <property type="component" value="Chromosome"/>
</dbReference>
<sequence length="150" mass="17732">MEKIRPRVRVAGILIENERILLIEHSKNDKKYWLVPGGGVDWGESTAESLIREYKEETNLDIEVESFLFLSETIAPNKEKHVINLYFKVKRKDTSKEDLKLGNEEMLTDLKFFEKEKIKNIKLYPNIKEQIIKLLNKEKIVPYLGLLWDK</sequence>
<dbReference type="RefSeq" id="WP_026736907.1">
    <property type="nucleotide sequence ID" value="NZ_AP019822.1"/>
</dbReference>
<dbReference type="AlphaFoldDB" id="A0A510J7N1"/>
<dbReference type="STRING" id="714315.GCA_000516535_00212"/>
<dbReference type="CDD" id="cd18880">
    <property type="entry name" value="NUDIX_ADPRase"/>
    <property type="match status" value="1"/>
</dbReference>
<reference evidence="4 5" key="1">
    <citation type="submission" date="2019-07" db="EMBL/GenBank/DDBJ databases">
        <title>Complete Genome Sequence of Leptotrichia goodfellowii Strain JCM 16774.</title>
        <authorList>
            <person name="Watanabe S."/>
            <person name="Cui L."/>
        </authorList>
    </citation>
    <scope>NUCLEOTIDE SEQUENCE [LARGE SCALE GENOMIC DNA]</scope>
    <source>
        <strain evidence="4 5">JCM16774</strain>
    </source>
</reference>
<dbReference type="OrthoDB" id="9810648at2"/>
<evidence type="ECO:0000256" key="2">
    <source>
        <dbReference type="ARBA" id="ARBA00022801"/>
    </source>
</evidence>
<comment type="cofactor">
    <cofactor evidence="1">
        <name>Mg(2+)</name>
        <dbReference type="ChEBI" id="CHEBI:18420"/>
    </cofactor>
</comment>
<dbReference type="InterPro" id="IPR015797">
    <property type="entry name" value="NUDIX_hydrolase-like_dom_sf"/>
</dbReference>
<protein>
    <submittedName>
        <fullName evidence="4">NUDIX hydrolase</fullName>
    </submittedName>
</protein>
<dbReference type="SUPFAM" id="SSF55811">
    <property type="entry name" value="Nudix"/>
    <property type="match status" value="1"/>
</dbReference>
<evidence type="ECO:0000259" key="3">
    <source>
        <dbReference type="PROSITE" id="PS51462"/>
    </source>
</evidence>
<gene>
    <name evidence="4" type="ORF">JCM16774_0197</name>
</gene>
<organism evidence="4 5">
    <name type="scientific">Pseudoleptotrichia goodfellowii</name>
    <dbReference type="NCBI Taxonomy" id="157692"/>
    <lineage>
        <taxon>Bacteria</taxon>
        <taxon>Fusobacteriati</taxon>
        <taxon>Fusobacteriota</taxon>
        <taxon>Fusobacteriia</taxon>
        <taxon>Fusobacteriales</taxon>
        <taxon>Leptotrichiaceae</taxon>
        <taxon>Pseudoleptotrichia</taxon>
    </lineage>
</organism>
<feature type="domain" description="Nudix hydrolase" evidence="3">
    <location>
        <begin position="6"/>
        <end position="137"/>
    </location>
</feature>
<dbReference type="Pfam" id="PF00293">
    <property type="entry name" value="NUDIX"/>
    <property type="match status" value="1"/>
</dbReference>
<evidence type="ECO:0000313" key="4">
    <source>
        <dbReference type="EMBL" id="BBM35290.1"/>
    </source>
</evidence>
<evidence type="ECO:0000313" key="5">
    <source>
        <dbReference type="Proteomes" id="UP000321606"/>
    </source>
</evidence>
<dbReference type="EMBL" id="AP019822">
    <property type="protein sequence ID" value="BBM35290.1"/>
    <property type="molecule type" value="Genomic_DNA"/>
</dbReference>
<evidence type="ECO:0000256" key="1">
    <source>
        <dbReference type="ARBA" id="ARBA00001946"/>
    </source>
</evidence>
<accession>A0A510J7N1</accession>
<dbReference type="KEGG" id="lgo:JCM16774_0197"/>
<proteinExistence type="predicted"/>
<dbReference type="GO" id="GO:0016787">
    <property type="term" value="F:hydrolase activity"/>
    <property type="evidence" value="ECO:0007669"/>
    <property type="project" value="UniProtKB-KW"/>
</dbReference>
<dbReference type="Gene3D" id="3.90.79.10">
    <property type="entry name" value="Nucleoside Triphosphate Pyrophosphohydrolase"/>
    <property type="match status" value="1"/>
</dbReference>
<name>A0A510J7N1_9FUSO</name>
<dbReference type="PROSITE" id="PS51462">
    <property type="entry name" value="NUDIX"/>
    <property type="match status" value="1"/>
</dbReference>
<dbReference type="PANTHER" id="PTHR43046">
    <property type="entry name" value="GDP-MANNOSE MANNOSYL HYDROLASE"/>
    <property type="match status" value="1"/>
</dbReference>
<keyword evidence="2 4" id="KW-0378">Hydrolase</keyword>